<proteinExistence type="predicted"/>
<dbReference type="EMBL" id="AVOT02020917">
    <property type="protein sequence ID" value="MBW0509380.1"/>
    <property type="molecule type" value="Genomic_DNA"/>
</dbReference>
<reference evidence="2" key="1">
    <citation type="submission" date="2021-03" db="EMBL/GenBank/DDBJ databases">
        <title>Draft genome sequence of rust myrtle Austropuccinia psidii MF-1, a brazilian biotype.</title>
        <authorList>
            <person name="Quecine M.C."/>
            <person name="Pachon D.M.R."/>
            <person name="Bonatelli M.L."/>
            <person name="Correr F.H."/>
            <person name="Franceschini L.M."/>
            <person name="Leite T.F."/>
            <person name="Margarido G.R.A."/>
            <person name="Almeida C.A."/>
            <person name="Ferrarezi J.A."/>
            <person name="Labate C.A."/>
        </authorList>
    </citation>
    <scope>NUCLEOTIDE SEQUENCE</scope>
    <source>
        <strain evidence="2">MF-1</strain>
    </source>
</reference>
<accession>A0A9Q3HPR3</accession>
<sequence length="92" mass="10220">MTPNTGGRNYPIPSNASGQGPSSHKYKRQEFQHIGEAQMKDSRTLTSSQGLARTFNTIIESPEAEITAIPVVKYEKLPGIRSRDIKVAQYKN</sequence>
<protein>
    <submittedName>
        <fullName evidence="2">Uncharacterized protein</fullName>
    </submittedName>
</protein>
<organism evidence="2 3">
    <name type="scientific">Austropuccinia psidii MF-1</name>
    <dbReference type="NCBI Taxonomy" id="1389203"/>
    <lineage>
        <taxon>Eukaryota</taxon>
        <taxon>Fungi</taxon>
        <taxon>Dikarya</taxon>
        <taxon>Basidiomycota</taxon>
        <taxon>Pucciniomycotina</taxon>
        <taxon>Pucciniomycetes</taxon>
        <taxon>Pucciniales</taxon>
        <taxon>Sphaerophragmiaceae</taxon>
        <taxon>Austropuccinia</taxon>
    </lineage>
</organism>
<evidence type="ECO:0000256" key="1">
    <source>
        <dbReference type="SAM" id="MobiDB-lite"/>
    </source>
</evidence>
<dbReference type="Proteomes" id="UP000765509">
    <property type="component" value="Unassembled WGS sequence"/>
</dbReference>
<feature type="compositionally biased region" description="Basic and acidic residues" evidence="1">
    <location>
        <begin position="28"/>
        <end position="43"/>
    </location>
</feature>
<name>A0A9Q3HPR3_9BASI</name>
<comment type="caution">
    <text evidence="2">The sequence shown here is derived from an EMBL/GenBank/DDBJ whole genome shotgun (WGS) entry which is preliminary data.</text>
</comment>
<keyword evidence="3" id="KW-1185">Reference proteome</keyword>
<evidence type="ECO:0000313" key="3">
    <source>
        <dbReference type="Proteomes" id="UP000765509"/>
    </source>
</evidence>
<dbReference type="AlphaFoldDB" id="A0A9Q3HPR3"/>
<evidence type="ECO:0000313" key="2">
    <source>
        <dbReference type="EMBL" id="MBW0509380.1"/>
    </source>
</evidence>
<feature type="region of interest" description="Disordered" evidence="1">
    <location>
        <begin position="1"/>
        <end position="45"/>
    </location>
</feature>
<gene>
    <name evidence="2" type="ORF">O181_049095</name>
</gene>
<feature type="compositionally biased region" description="Polar residues" evidence="1">
    <location>
        <begin position="1"/>
        <end position="22"/>
    </location>
</feature>